<dbReference type="InterPro" id="IPR003099">
    <property type="entry name" value="Prephen_DH"/>
</dbReference>
<sequence>MNVGIIGVGLIGGSVAKALTGPDIELFFDDPDPETCAQLAALGTVGPWRQWISRCDQVVVAVPLSVMGTVLTEVADHMTPHQWLVELSSVKGPLLEVFRRLHVRTRLLPLHPMAGREVRGFGAADAELFRDHPLLAIDWDGHPPDAQQVGWWAKRLGMTPHVVEARLHDQAMAWVSQLPYVVSAALRQAVGGQIPPGWLSLAGPGYRDTTRVGQGDPHFWWPVLTANREELVRGVDVMIEELKSWRQALLPETSEVSAP</sequence>
<name>G8TW19_SULAD</name>
<evidence type="ECO:0000259" key="4">
    <source>
        <dbReference type="PROSITE" id="PS51176"/>
    </source>
</evidence>
<keyword evidence="2" id="KW-0560">Oxidoreductase</keyword>
<comment type="similarity">
    <text evidence="1">Belongs to the prephenate/arogenate dehydrogenase family.</text>
</comment>
<proteinExistence type="inferred from homology"/>
<reference evidence="6" key="1">
    <citation type="submission" date="2011-12" db="EMBL/GenBank/DDBJ databases">
        <title>The complete genome of chromosome of Sulfobacillus acidophilus DSM 10332.</title>
        <authorList>
            <person name="Lucas S."/>
            <person name="Han J."/>
            <person name="Lapidus A."/>
            <person name="Bruce D."/>
            <person name="Goodwin L."/>
            <person name="Pitluck S."/>
            <person name="Peters L."/>
            <person name="Kyrpides N."/>
            <person name="Mavromatis K."/>
            <person name="Ivanova N."/>
            <person name="Mikhailova N."/>
            <person name="Chertkov O."/>
            <person name="Saunders E."/>
            <person name="Detter J.C."/>
            <person name="Tapia R."/>
            <person name="Han C."/>
            <person name="Land M."/>
            <person name="Hauser L."/>
            <person name="Markowitz V."/>
            <person name="Cheng J.-F."/>
            <person name="Hugenholtz P."/>
            <person name="Woyke T."/>
            <person name="Wu D."/>
            <person name="Pukall R."/>
            <person name="Gehrich-Schroeter G."/>
            <person name="Schneider S."/>
            <person name="Klenk H.-P."/>
            <person name="Eisen J.A."/>
        </authorList>
    </citation>
    <scope>NUCLEOTIDE SEQUENCE [LARGE SCALE GENOMIC DNA]</scope>
    <source>
        <strain evidence="6">ATCC 700253 / DSM 10332 / NAL</strain>
    </source>
</reference>
<organism evidence="5 6">
    <name type="scientific">Sulfobacillus acidophilus (strain ATCC 700253 / DSM 10332 / NAL)</name>
    <dbReference type="NCBI Taxonomy" id="679936"/>
    <lineage>
        <taxon>Bacteria</taxon>
        <taxon>Bacillati</taxon>
        <taxon>Bacillota</taxon>
        <taxon>Clostridia</taxon>
        <taxon>Eubacteriales</taxon>
        <taxon>Clostridiales Family XVII. Incertae Sedis</taxon>
        <taxon>Sulfobacillus</taxon>
    </lineage>
</organism>
<reference evidence="5 6" key="2">
    <citation type="journal article" date="2012" name="Stand. Genomic Sci.">
        <title>Complete genome sequence of the moderately thermophilic mineral-sulfide-oxidizing firmicute Sulfobacillus acidophilus type strain (NAL(T)).</title>
        <authorList>
            <person name="Anderson I."/>
            <person name="Chertkov O."/>
            <person name="Chen A."/>
            <person name="Saunders E."/>
            <person name="Lapidus A."/>
            <person name="Nolan M."/>
            <person name="Lucas S."/>
            <person name="Hammon N."/>
            <person name="Deshpande S."/>
            <person name="Cheng J.F."/>
            <person name="Han C."/>
            <person name="Tapia R."/>
            <person name="Goodwin L.A."/>
            <person name="Pitluck S."/>
            <person name="Liolios K."/>
            <person name="Pagani I."/>
            <person name="Ivanova N."/>
            <person name="Mikhailova N."/>
            <person name="Pati A."/>
            <person name="Palaniappan K."/>
            <person name="Land M."/>
            <person name="Pan C."/>
            <person name="Rohde M."/>
            <person name="Pukall R."/>
            <person name="Goker M."/>
            <person name="Detter J.C."/>
            <person name="Woyke T."/>
            <person name="Bristow J."/>
            <person name="Eisen J.A."/>
            <person name="Markowitz V."/>
            <person name="Hugenholtz P."/>
            <person name="Kyrpides N.C."/>
            <person name="Klenk H.P."/>
            <person name="Mavromatis K."/>
        </authorList>
    </citation>
    <scope>NUCLEOTIDE SEQUENCE [LARGE SCALE GENOMIC DNA]</scope>
    <source>
        <strain evidence="6">ATCC 700253 / DSM 10332 / NAL</strain>
    </source>
</reference>
<dbReference type="InterPro" id="IPR008927">
    <property type="entry name" value="6-PGluconate_DH-like_C_sf"/>
</dbReference>
<dbReference type="SUPFAM" id="SSF48179">
    <property type="entry name" value="6-phosphogluconate dehydrogenase C-terminal domain-like"/>
    <property type="match status" value="1"/>
</dbReference>
<accession>G8TW19</accession>
<feature type="domain" description="Prephenate/arogenate dehydrogenase" evidence="4">
    <location>
        <begin position="1"/>
        <end position="259"/>
    </location>
</feature>
<keyword evidence="6" id="KW-1185">Reference proteome</keyword>
<dbReference type="GO" id="GO:0008977">
    <property type="term" value="F:prephenate dehydrogenase (NAD+) activity"/>
    <property type="evidence" value="ECO:0007669"/>
    <property type="project" value="InterPro"/>
</dbReference>
<dbReference type="GO" id="GO:0070403">
    <property type="term" value="F:NAD+ binding"/>
    <property type="evidence" value="ECO:0007669"/>
    <property type="project" value="InterPro"/>
</dbReference>
<dbReference type="InterPro" id="IPR050812">
    <property type="entry name" value="Preph/Arog_dehydrog"/>
</dbReference>
<evidence type="ECO:0000256" key="3">
    <source>
        <dbReference type="ARBA" id="ARBA00029440"/>
    </source>
</evidence>
<evidence type="ECO:0000313" key="5">
    <source>
        <dbReference type="EMBL" id="AEW05946.1"/>
    </source>
</evidence>
<dbReference type="Pfam" id="PF02153">
    <property type="entry name" value="PDH_N"/>
    <property type="match status" value="1"/>
</dbReference>
<dbReference type="EMBL" id="CP003179">
    <property type="protein sequence ID" value="AEW05946.1"/>
    <property type="molecule type" value="Genomic_DNA"/>
</dbReference>
<dbReference type="HOGENOM" id="CLU_055968_0_0_9"/>
<dbReference type="InterPro" id="IPR046826">
    <property type="entry name" value="PDH_N"/>
</dbReference>
<evidence type="ECO:0000256" key="2">
    <source>
        <dbReference type="ARBA" id="ARBA00023002"/>
    </source>
</evidence>
<comment type="pathway">
    <text evidence="3">Amino-acid biosynthesis.</text>
</comment>
<protein>
    <submittedName>
        <fullName evidence="5">Prephenate dehydrogenase</fullName>
    </submittedName>
</protein>
<dbReference type="KEGG" id="sap:Sulac_2484"/>
<dbReference type="Gene3D" id="3.40.50.720">
    <property type="entry name" value="NAD(P)-binding Rossmann-like Domain"/>
    <property type="match status" value="1"/>
</dbReference>
<dbReference type="PANTHER" id="PTHR21363:SF0">
    <property type="entry name" value="PREPHENATE DEHYDROGENASE [NADP(+)]"/>
    <property type="match status" value="1"/>
</dbReference>
<dbReference type="PROSITE" id="PS51176">
    <property type="entry name" value="PDH_ADH"/>
    <property type="match status" value="1"/>
</dbReference>
<dbReference type="PANTHER" id="PTHR21363">
    <property type="entry name" value="PREPHENATE DEHYDROGENASE"/>
    <property type="match status" value="1"/>
</dbReference>
<dbReference type="Pfam" id="PF20463">
    <property type="entry name" value="PDH_C"/>
    <property type="match status" value="1"/>
</dbReference>
<dbReference type="GO" id="GO:0004665">
    <property type="term" value="F:prephenate dehydrogenase (NADP+) activity"/>
    <property type="evidence" value="ECO:0007669"/>
    <property type="project" value="InterPro"/>
</dbReference>
<dbReference type="Gene3D" id="1.10.3660.10">
    <property type="entry name" value="6-phosphogluconate dehydrogenase C-terminal like domain"/>
    <property type="match status" value="1"/>
</dbReference>
<evidence type="ECO:0000313" key="6">
    <source>
        <dbReference type="Proteomes" id="UP000005439"/>
    </source>
</evidence>
<gene>
    <name evidence="5" type="ordered locus">Sulac_2484</name>
</gene>
<dbReference type="STRING" id="679936.Sulac_2484"/>
<dbReference type="GO" id="GO:0006571">
    <property type="term" value="P:tyrosine biosynthetic process"/>
    <property type="evidence" value="ECO:0007669"/>
    <property type="project" value="InterPro"/>
</dbReference>
<dbReference type="InterPro" id="IPR046825">
    <property type="entry name" value="PDH_C"/>
</dbReference>
<dbReference type="AlphaFoldDB" id="G8TW19"/>
<dbReference type="PATRIC" id="fig|679936.5.peg.2572"/>
<evidence type="ECO:0000256" key="1">
    <source>
        <dbReference type="ARBA" id="ARBA00007964"/>
    </source>
</evidence>
<dbReference type="InterPro" id="IPR036291">
    <property type="entry name" value="NAD(P)-bd_dom_sf"/>
</dbReference>
<dbReference type="SUPFAM" id="SSF51735">
    <property type="entry name" value="NAD(P)-binding Rossmann-fold domains"/>
    <property type="match status" value="1"/>
</dbReference>
<dbReference type="Proteomes" id="UP000005439">
    <property type="component" value="Chromosome"/>
</dbReference>